<accession>A0A7V3UZY1</accession>
<name>A0A7V3UZY1_UNCW3</name>
<evidence type="ECO:0000256" key="2">
    <source>
        <dbReference type="ARBA" id="ARBA00022694"/>
    </source>
</evidence>
<organism evidence="6">
    <name type="scientific">candidate division WOR-3 bacterium</name>
    <dbReference type="NCBI Taxonomy" id="2052148"/>
    <lineage>
        <taxon>Bacteria</taxon>
        <taxon>Bacteria division WOR-3</taxon>
    </lineage>
</organism>
<gene>
    <name evidence="6" type="ORF">ENX16_03580</name>
</gene>
<dbReference type="InterPro" id="IPR023572">
    <property type="entry name" value="Archease_dom"/>
</dbReference>
<sequence>MNNVEKRRYQLLDHTADLKVEIYGKDLQELFVNAAFMIFDVMVDLDKVAEQKFENVEIQSVDLPELFLDWLRELLFRFSVQGFIPRRVEIQMLDTDQVQLKALLFGETYDYERHGLKVEIKTPTYHQYVLEKQSDGYRATVVFDV</sequence>
<dbReference type="PANTHER" id="PTHR12682:SF11">
    <property type="entry name" value="PROTEIN ARCHEASE"/>
    <property type="match status" value="1"/>
</dbReference>
<keyword evidence="3" id="KW-0479">Metal-binding</keyword>
<keyword evidence="2" id="KW-0819">tRNA processing</keyword>
<feature type="domain" description="Archease" evidence="5">
    <location>
        <begin position="9"/>
        <end position="145"/>
    </location>
</feature>
<dbReference type="EMBL" id="DTMZ01000079">
    <property type="protein sequence ID" value="HGD13141.1"/>
    <property type="molecule type" value="Genomic_DNA"/>
</dbReference>
<protein>
    <submittedName>
        <fullName evidence="6">Archease</fullName>
    </submittedName>
</protein>
<dbReference type="AlphaFoldDB" id="A0A7V3UZY1"/>
<dbReference type="PANTHER" id="PTHR12682">
    <property type="entry name" value="ARCHEASE"/>
    <property type="match status" value="1"/>
</dbReference>
<reference evidence="6" key="1">
    <citation type="journal article" date="2020" name="mSystems">
        <title>Genome- and Community-Level Interaction Insights into Carbon Utilization and Element Cycling Functions of Hydrothermarchaeota in Hydrothermal Sediment.</title>
        <authorList>
            <person name="Zhou Z."/>
            <person name="Liu Y."/>
            <person name="Xu W."/>
            <person name="Pan J."/>
            <person name="Luo Z.H."/>
            <person name="Li M."/>
        </authorList>
    </citation>
    <scope>NUCLEOTIDE SEQUENCE [LARGE SCALE GENOMIC DNA]</scope>
    <source>
        <strain evidence="6">SpSt-914</strain>
    </source>
</reference>
<evidence type="ECO:0000256" key="3">
    <source>
        <dbReference type="ARBA" id="ARBA00022723"/>
    </source>
</evidence>
<dbReference type="GO" id="GO:0008033">
    <property type="term" value="P:tRNA processing"/>
    <property type="evidence" value="ECO:0007669"/>
    <property type="project" value="UniProtKB-KW"/>
</dbReference>
<evidence type="ECO:0000256" key="1">
    <source>
        <dbReference type="ARBA" id="ARBA00007963"/>
    </source>
</evidence>
<keyword evidence="4" id="KW-0106">Calcium</keyword>
<evidence type="ECO:0000256" key="4">
    <source>
        <dbReference type="ARBA" id="ARBA00022837"/>
    </source>
</evidence>
<dbReference type="SUPFAM" id="SSF69819">
    <property type="entry name" value="MTH1598-like"/>
    <property type="match status" value="1"/>
</dbReference>
<dbReference type="InterPro" id="IPR002804">
    <property type="entry name" value="Archease"/>
</dbReference>
<dbReference type="GO" id="GO:0046872">
    <property type="term" value="F:metal ion binding"/>
    <property type="evidence" value="ECO:0007669"/>
    <property type="project" value="UniProtKB-KW"/>
</dbReference>
<proteinExistence type="inferred from homology"/>
<dbReference type="Gene3D" id="3.55.10.10">
    <property type="entry name" value="Archease domain"/>
    <property type="match status" value="1"/>
</dbReference>
<dbReference type="Pfam" id="PF01951">
    <property type="entry name" value="Archease"/>
    <property type="match status" value="1"/>
</dbReference>
<dbReference type="InterPro" id="IPR036820">
    <property type="entry name" value="Archease_dom_sf"/>
</dbReference>
<comment type="caution">
    <text evidence="6">The sequence shown here is derived from an EMBL/GenBank/DDBJ whole genome shotgun (WGS) entry which is preliminary data.</text>
</comment>
<evidence type="ECO:0000313" key="6">
    <source>
        <dbReference type="EMBL" id="HGD13141.1"/>
    </source>
</evidence>
<evidence type="ECO:0000259" key="5">
    <source>
        <dbReference type="Pfam" id="PF01951"/>
    </source>
</evidence>
<comment type="similarity">
    <text evidence="1">Belongs to the archease family.</text>
</comment>